<proteinExistence type="predicted"/>
<dbReference type="Proteomes" id="UP001262817">
    <property type="component" value="Unassembled WGS sequence"/>
</dbReference>
<accession>A0AAJ2MKS5</accession>
<dbReference type="RefSeq" id="WP_155379950.1">
    <property type="nucleotide sequence ID" value="NZ_JAGYXE010000017.1"/>
</dbReference>
<dbReference type="EMBL" id="JARPXR010000011">
    <property type="protein sequence ID" value="MDT2584343.1"/>
    <property type="molecule type" value="Genomic_DNA"/>
</dbReference>
<dbReference type="AlphaFoldDB" id="A0AAJ2MKS5"/>
<comment type="caution">
    <text evidence="1">The sequence shown here is derived from an EMBL/GenBank/DDBJ whole genome shotgun (WGS) entry which is preliminary data.</text>
</comment>
<organism evidence="1 2">
    <name type="scientific">Lactococcus petauri</name>
    <dbReference type="NCBI Taxonomy" id="1940789"/>
    <lineage>
        <taxon>Bacteria</taxon>
        <taxon>Bacillati</taxon>
        <taxon>Bacillota</taxon>
        <taxon>Bacilli</taxon>
        <taxon>Lactobacillales</taxon>
        <taxon>Streptococcaceae</taxon>
        <taxon>Lactococcus</taxon>
    </lineage>
</organism>
<protein>
    <submittedName>
        <fullName evidence="1">Uncharacterized protein</fullName>
    </submittedName>
</protein>
<name>A0AAJ2MKS5_9LACT</name>
<evidence type="ECO:0000313" key="2">
    <source>
        <dbReference type="Proteomes" id="UP001262817"/>
    </source>
</evidence>
<reference evidence="1" key="1">
    <citation type="submission" date="2023-03" db="EMBL/GenBank/DDBJ databases">
        <authorList>
            <person name="Shen W."/>
            <person name="Cai J."/>
        </authorList>
    </citation>
    <scope>NUCLEOTIDE SEQUENCE</scope>
    <source>
        <strain evidence="1">P86-2</strain>
    </source>
</reference>
<evidence type="ECO:0000313" key="1">
    <source>
        <dbReference type="EMBL" id="MDT2584343.1"/>
    </source>
</evidence>
<sequence>MVYEVMQIRKNRKSKNDEIRKYQFDSKERADNFAKASQYPTQVYKLEKVVEGD</sequence>
<gene>
    <name evidence="1" type="ORF">P7D17_09550</name>
</gene>